<comment type="caution">
    <text evidence="2">The sequence shown here is derived from an EMBL/GenBank/DDBJ whole genome shotgun (WGS) entry which is preliminary data.</text>
</comment>
<dbReference type="Proteomes" id="UP000004508">
    <property type="component" value="Unassembled WGS sequence"/>
</dbReference>
<organism evidence="2 3">
    <name type="scientific">Ktedonobacter racemifer DSM 44963</name>
    <dbReference type="NCBI Taxonomy" id="485913"/>
    <lineage>
        <taxon>Bacteria</taxon>
        <taxon>Bacillati</taxon>
        <taxon>Chloroflexota</taxon>
        <taxon>Ktedonobacteria</taxon>
        <taxon>Ktedonobacterales</taxon>
        <taxon>Ktedonobacteraceae</taxon>
        <taxon>Ktedonobacter</taxon>
    </lineage>
</organism>
<sequence length="154" mass="16826">MQKLTSPAICAKRSHPGPISTVFASSSSLAFPQGEDEVLSSDSPPHQSRRWECRPPTRARCRSRQARTSVLQPAAPVKFGETILNCSPTYPPNKERLFIPRMESRGLSSPTFCKLSILSRFLTSHEGTDTRGSQLWLVSRAGSQGATGAGVQDR</sequence>
<accession>D6TBY8</accession>
<evidence type="ECO:0000313" key="2">
    <source>
        <dbReference type="EMBL" id="EFH88024.1"/>
    </source>
</evidence>
<feature type="region of interest" description="Disordered" evidence="1">
    <location>
        <begin position="34"/>
        <end position="67"/>
    </location>
</feature>
<evidence type="ECO:0000256" key="1">
    <source>
        <dbReference type="SAM" id="MobiDB-lite"/>
    </source>
</evidence>
<dbReference type="InParanoid" id="D6TBY8"/>
<evidence type="ECO:0000313" key="3">
    <source>
        <dbReference type="Proteomes" id="UP000004508"/>
    </source>
</evidence>
<name>D6TBY8_KTERA</name>
<dbReference type="AlphaFoldDB" id="D6TBY8"/>
<keyword evidence="3" id="KW-1185">Reference proteome</keyword>
<dbReference type="EMBL" id="ADVG01000001">
    <property type="protein sequence ID" value="EFH88024.1"/>
    <property type="molecule type" value="Genomic_DNA"/>
</dbReference>
<reference evidence="2 3" key="1">
    <citation type="journal article" date="2011" name="Stand. Genomic Sci.">
        <title>Non-contiguous finished genome sequence and contextual data of the filamentous soil bacterium Ktedonobacter racemifer type strain (SOSP1-21).</title>
        <authorList>
            <person name="Chang Y.J."/>
            <person name="Land M."/>
            <person name="Hauser L."/>
            <person name="Chertkov O."/>
            <person name="Del Rio T.G."/>
            <person name="Nolan M."/>
            <person name="Copeland A."/>
            <person name="Tice H."/>
            <person name="Cheng J.F."/>
            <person name="Lucas S."/>
            <person name="Han C."/>
            <person name="Goodwin L."/>
            <person name="Pitluck S."/>
            <person name="Ivanova N."/>
            <person name="Ovchinikova G."/>
            <person name="Pati A."/>
            <person name="Chen A."/>
            <person name="Palaniappan K."/>
            <person name="Mavromatis K."/>
            <person name="Liolios K."/>
            <person name="Brettin T."/>
            <person name="Fiebig A."/>
            <person name="Rohde M."/>
            <person name="Abt B."/>
            <person name="Goker M."/>
            <person name="Detter J.C."/>
            <person name="Woyke T."/>
            <person name="Bristow J."/>
            <person name="Eisen J.A."/>
            <person name="Markowitz V."/>
            <person name="Hugenholtz P."/>
            <person name="Kyrpides N.C."/>
            <person name="Klenk H.P."/>
            <person name="Lapidus A."/>
        </authorList>
    </citation>
    <scope>NUCLEOTIDE SEQUENCE [LARGE SCALE GENOMIC DNA]</scope>
    <source>
        <strain evidence="3">DSM 44963</strain>
    </source>
</reference>
<gene>
    <name evidence="2" type="ORF">Krac_9394</name>
</gene>
<proteinExistence type="predicted"/>
<protein>
    <submittedName>
        <fullName evidence="2">Uncharacterized protein</fullName>
    </submittedName>
</protein>